<gene>
    <name evidence="1" type="ORF">B9Q03_02085</name>
</gene>
<dbReference type="Proteomes" id="UP000240322">
    <property type="component" value="Unassembled WGS sequence"/>
</dbReference>
<organism evidence="1 2">
    <name type="scientific">Candidatus Marsarchaeota G2 archaeon OSP_D</name>
    <dbReference type="NCBI Taxonomy" id="1978157"/>
    <lineage>
        <taxon>Archaea</taxon>
        <taxon>Candidatus Marsarchaeota</taxon>
        <taxon>Candidatus Marsarchaeota group 2</taxon>
    </lineage>
</organism>
<dbReference type="AlphaFoldDB" id="A0A2R6B0D4"/>
<dbReference type="EMBL" id="NEXE01000010">
    <property type="protein sequence ID" value="PSN92089.1"/>
    <property type="molecule type" value="Genomic_DNA"/>
</dbReference>
<comment type="caution">
    <text evidence="1">The sequence shown here is derived from an EMBL/GenBank/DDBJ whole genome shotgun (WGS) entry which is preliminary data.</text>
</comment>
<reference evidence="1 2" key="1">
    <citation type="submission" date="2017-04" db="EMBL/GenBank/DDBJ databases">
        <title>Novel microbial lineages endemic to geothermal iron-oxide mats fill important gaps in the evolutionary history of Archaea.</title>
        <authorList>
            <person name="Jay Z.J."/>
            <person name="Beam J.P."/>
            <person name="Dlakic M."/>
            <person name="Rusch D.B."/>
            <person name="Kozubal M.A."/>
            <person name="Inskeep W.P."/>
        </authorList>
    </citation>
    <scope>NUCLEOTIDE SEQUENCE [LARGE SCALE GENOMIC DNA]</scope>
    <source>
        <strain evidence="1">OSP_D</strain>
    </source>
</reference>
<protein>
    <submittedName>
        <fullName evidence="1">Uncharacterized protein</fullName>
    </submittedName>
</protein>
<proteinExistence type="predicted"/>
<evidence type="ECO:0000313" key="1">
    <source>
        <dbReference type="EMBL" id="PSN92089.1"/>
    </source>
</evidence>
<accession>A0A2R6B0D4</accession>
<evidence type="ECO:0000313" key="2">
    <source>
        <dbReference type="Proteomes" id="UP000240322"/>
    </source>
</evidence>
<sequence>MRMRPIVFAFGGYIHINAKTVNAQLTPKSPQFAYYNNSDTKLDAFYRAQSVMLSNPELNAWFALNHVNKSLLLPYVTLILIGGNHYDYSQGSVTINSTTYSIYSYELPNGTVISFWVLNNGIAKVYTYQSTPNIIFSTAKN</sequence>
<name>A0A2R6B0D4_9ARCH</name>